<keyword evidence="3" id="KW-1185">Reference proteome</keyword>
<protein>
    <submittedName>
        <fullName evidence="2">14044_t:CDS:1</fullName>
    </submittedName>
</protein>
<evidence type="ECO:0000256" key="1">
    <source>
        <dbReference type="SAM" id="Coils"/>
    </source>
</evidence>
<proteinExistence type="predicted"/>
<accession>A0A9N9JT37</accession>
<feature type="non-terminal residue" evidence="2">
    <location>
        <position position="174"/>
    </location>
</feature>
<reference evidence="2" key="1">
    <citation type="submission" date="2021-06" db="EMBL/GenBank/DDBJ databases">
        <authorList>
            <person name="Kallberg Y."/>
            <person name="Tangrot J."/>
            <person name="Rosling A."/>
        </authorList>
    </citation>
    <scope>NUCLEOTIDE SEQUENCE</scope>
    <source>
        <strain evidence="2">MA453B</strain>
    </source>
</reference>
<dbReference type="EMBL" id="CAJVPY010030897">
    <property type="protein sequence ID" value="CAG8795928.1"/>
    <property type="molecule type" value="Genomic_DNA"/>
</dbReference>
<sequence length="174" mass="20476">CDKPKPTNEVVETLFGLFDLDDTQLLPGTFQRKFKQGVVVHSQAIKKEQMDLDVLVKQYNNGSNTKNARKLRIYITKLLIQINYIIKFASMGFFCKSNYDKNEIKKGIEILQRLEFGLRSLENAREQIIEIEKDNFGKSNGNIFNTVDEEKRFKQLEYDIEQYKERLENNIKKL</sequence>
<organism evidence="2 3">
    <name type="scientific">Dentiscutata erythropus</name>
    <dbReference type="NCBI Taxonomy" id="1348616"/>
    <lineage>
        <taxon>Eukaryota</taxon>
        <taxon>Fungi</taxon>
        <taxon>Fungi incertae sedis</taxon>
        <taxon>Mucoromycota</taxon>
        <taxon>Glomeromycotina</taxon>
        <taxon>Glomeromycetes</taxon>
        <taxon>Diversisporales</taxon>
        <taxon>Gigasporaceae</taxon>
        <taxon>Dentiscutata</taxon>
    </lineage>
</organism>
<dbReference type="AlphaFoldDB" id="A0A9N9JT37"/>
<name>A0A9N9JT37_9GLOM</name>
<gene>
    <name evidence="2" type="ORF">DERYTH_LOCUS22378</name>
</gene>
<feature type="coiled-coil region" evidence="1">
    <location>
        <begin position="146"/>
        <end position="173"/>
    </location>
</feature>
<dbReference type="Proteomes" id="UP000789405">
    <property type="component" value="Unassembled WGS sequence"/>
</dbReference>
<keyword evidence="1" id="KW-0175">Coiled coil</keyword>
<feature type="non-terminal residue" evidence="2">
    <location>
        <position position="1"/>
    </location>
</feature>
<dbReference type="OrthoDB" id="1431934at2759"/>
<evidence type="ECO:0000313" key="3">
    <source>
        <dbReference type="Proteomes" id="UP000789405"/>
    </source>
</evidence>
<comment type="caution">
    <text evidence="2">The sequence shown here is derived from an EMBL/GenBank/DDBJ whole genome shotgun (WGS) entry which is preliminary data.</text>
</comment>
<evidence type="ECO:0000313" key="2">
    <source>
        <dbReference type="EMBL" id="CAG8795928.1"/>
    </source>
</evidence>